<organism evidence="2 3">
    <name type="scientific">Paragonimus westermani</name>
    <dbReference type="NCBI Taxonomy" id="34504"/>
    <lineage>
        <taxon>Eukaryota</taxon>
        <taxon>Metazoa</taxon>
        <taxon>Spiralia</taxon>
        <taxon>Lophotrochozoa</taxon>
        <taxon>Platyhelminthes</taxon>
        <taxon>Trematoda</taxon>
        <taxon>Digenea</taxon>
        <taxon>Plagiorchiida</taxon>
        <taxon>Troglotremata</taxon>
        <taxon>Troglotrematidae</taxon>
        <taxon>Paragonimus</taxon>
    </lineage>
</organism>
<accession>A0A8T0D8N4</accession>
<protein>
    <submittedName>
        <fullName evidence="2">Uncharacterized protein</fullName>
    </submittedName>
</protein>
<dbReference type="EMBL" id="JTDF01009358">
    <property type="protein sequence ID" value="KAF8564209.1"/>
    <property type="molecule type" value="Genomic_DNA"/>
</dbReference>
<evidence type="ECO:0000313" key="3">
    <source>
        <dbReference type="Proteomes" id="UP000699462"/>
    </source>
</evidence>
<keyword evidence="1" id="KW-0812">Transmembrane</keyword>
<dbReference type="Proteomes" id="UP000699462">
    <property type="component" value="Unassembled WGS sequence"/>
</dbReference>
<dbReference type="OrthoDB" id="10261039at2759"/>
<comment type="caution">
    <text evidence="2">The sequence shown here is derived from an EMBL/GenBank/DDBJ whole genome shotgun (WGS) entry which is preliminary data.</text>
</comment>
<feature type="non-terminal residue" evidence="2">
    <location>
        <position position="233"/>
    </location>
</feature>
<keyword evidence="1" id="KW-0472">Membrane</keyword>
<keyword evidence="3" id="KW-1185">Reference proteome</keyword>
<proteinExistence type="predicted"/>
<evidence type="ECO:0000256" key="1">
    <source>
        <dbReference type="SAM" id="Phobius"/>
    </source>
</evidence>
<gene>
    <name evidence="2" type="ORF">P879_11044</name>
</gene>
<dbReference type="AlphaFoldDB" id="A0A8T0D8N4"/>
<feature type="transmembrane region" description="Helical" evidence="1">
    <location>
        <begin position="20"/>
        <end position="41"/>
    </location>
</feature>
<keyword evidence="1" id="KW-1133">Transmembrane helix</keyword>
<reference evidence="2 3" key="1">
    <citation type="submission" date="2019-07" db="EMBL/GenBank/DDBJ databases">
        <title>Annotation for the trematode Paragonimus westermani.</title>
        <authorList>
            <person name="Choi Y.-J."/>
        </authorList>
    </citation>
    <scope>NUCLEOTIDE SEQUENCE [LARGE SCALE GENOMIC DNA]</scope>
    <source>
        <strain evidence="2">180907_Pwestermani</strain>
    </source>
</reference>
<evidence type="ECO:0000313" key="2">
    <source>
        <dbReference type="EMBL" id="KAF8564209.1"/>
    </source>
</evidence>
<name>A0A8T0D8N4_9TREM</name>
<sequence>TQSGHFSNPPRKSRRWIRNLILITLFSTTSVAGLLYTSGYFRDLLVSYCPSTKPILEEIEHHIGGWFDGKPEHSTVPVDDSSSLPFLTEKTPDVQEATWTESHLESPPIDESSARVDHNKSMSMLEVVTSYLRTEFVVPFRPLESHDPTHDLPTVDDVRQMVKERSMAIPAVKLTDISKVVAETTRVVEAANESLSSLESVTRNHIEALRNAIKLTESVRPSTNNCVASCFSM</sequence>